<name>A0AAE3CKM1_9PROT</name>
<proteinExistence type="predicted"/>
<dbReference type="RefSeq" id="WP_215885700.1">
    <property type="nucleotide sequence ID" value="NZ_JAAXYO010000154.1"/>
</dbReference>
<feature type="transmembrane region" description="Helical" evidence="1">
    <location>
        <begin position="110"/>
        <end position="127"/>
    </location>
</feature>
<keyword evidence="1" id="KW-1133">Transmembrane helix</keyword>
<reference evidence="3" key="1">
    <citation type="journal article" date="2021" name="ISME J.">
        <title>Genomic evolution of the class Acidithiobacillia: deep-branching Proteobacteria living in extreme acidic conditions.</title>
        <authorList>
            <person name="Moya-Beltran A."/>
            <person name="Beard S."/>
            <person name="Rojas-Villalobos C."/>
            <person name="Issotta F."/>
            <person name="Gallardo Y."/>
            <person name="Ulloa R."/>
            <person name="Giaveno A."/>
            <person name="Degli Esposti M."/>
            <person name="Johnson D.B."/>
            <person name="Quatrini R."/>
        </authorList>
    </citation>
    <scope>NUCLEOTIDE SEQUENCE</scope>
    <source>
        <strain evidence="3">VAN18-1</strain>
    </source>
</reference>
<dbReference type="Pfam" id="PF23127">
    <property type="entry name" value="DotM_C"/>
    <property type="match status" value="1"/>
</dbReference>
<comment type="caution">
    <text evidence="3">The sequence shown here is derived from an EMBL/GenBank/DDBJ whole genome shotgun (WGS) entry which is preliminary data.</text>
</comment>
<gene>
    <name evidence="3" type="ORF">HFQ13_10625</name>
</gene>
<dbReference type="InterPro" id="IPR056464">
    <property type="entry name" value="DotM_C"/>
</dbReference>
<feature type="transmembrane region" description="Helical" evidence="1">
    <location>
        <begin position="17"/>
        <end position="35"/>
    </location>
</feature>
<dbReference type="AlphaFoldDB" id="A0AAE3CKM1"/>
<dbReference type="EMBL" id="JAAXYO010000154">
    <property type="protein sequence ID" value="MBU2788645.1"/>
    <property type="molecule type" value="Genomic_DNA"/>
</dbReference>
<evidence type="ECO:0000313" key="3">
    <source>
        <dbReference type="EMBL" id="MBU2788645.1"/>
    </source>
</evidence>
<keyword evidence="1" id="KW-0812">Transmembrane</keyword>
<dbReference type="Proteomes" id="UP001197378">
    <property type="component" value="Unassembled WGS sequence"/>
</dbReference>
<protein>
    <recommendedName>
        <fullName evidence="2">DotM C-terminal cytoplasmic domain-containing protein</fullName>
    </recommendedName>
</protein>
<keyword evidence="1" id="KW-0472">Membrane</keyword>
<sequence>MAASANPQQQSLSSDDFFSGILIALGIIALIWFFGRDAVMLLWKGFKIAELWALIHLSSNPDIVQNGHLLLRDVEGEPFTKITWKQANFINGWIDACYNIRIGRFQFSPWMLFLNFLPMVVASLVWSKGKNLRQTFRKPWDLAVYMAREYPWMLPVIRQRSSILARKFVSSKGYFDSLMNRQQQSDWPIHPLNILIDNKIIDRNGNILPDQMDTWVQKQLGPKAGQTGFSRPESAALFQAFVSKEPARLLKAYAARPSALKKMSGLNESARKKYQEYRKRHAYEITILLAALADARKNGILPPSWFIFLKYINRPFWYALHGLKLPRPHAEGLPAIIQYEMERHDGRPVEQPQSQWVIKGLQLSIDETDWKKSKAWRSYVNQG</sequence>
<accession>A0AAE3CKM1</accession>
<organism evidence="3 4">
    <name type="scientific">Igneacidithiobacillus copahuensis</name>
    <dbReference type="NCBI Taxonomy" id="2724909"/>
    <lineage>
        <taxon>Bacteria</taxon>
        <taxon>Pseudomonadati</taxon>
        <taxon>Pseudomonadota</taxon>
        <taxon>Acidithiobacillia</taxon>
        <taxon>Acidithiobacillales</taxon>
        <taxon>Acidithiobacillaceae</taxon>
        <taxon>Igneacidithiobacillus</taxon>
    </lineage>
</organism>
<evidence type="ECO:0000256" key="1">
    <source>
        <dbReference type="SAM" id="Phobius"/>
    </source>
</evidence>
<evidence type="ECO:0000313" key="4">
    <source>
        <dbReference type="Proteomes" id="UP001197378"/>
    </source>
</evidence>
<feature type="domain" description="DotM C-terminal cytoplasmic" evidence="2">
    <location>
        <begin position="251"/>
        <end position="362"/>
    </location>
</feature>
<keyword evidence="4" id="KW-1185">Reference proteome</keyword>
<evidence type="ECO:0000259" key="2">
    <source>
        <dbReference type="Pfam" id="PF23127"/>
    </source>
</evidence>